<keyword evidence="7" id="KW-1185">Reference proteome</keyword>
<dbReference type="SUPFAM" id="SSF50939">
    <property type="entry name" value="Sialidases"/>
    <property type="match status" value="1"/>
</dbReference>
<gene>
    <name evidence="6" type="ORF">ACFFQA_02545</name>
</gene>
<dbReference type="PANTHER" id="PTHR10628">
    <property type="entry name" value="SIALIDASE"/>
    <property type="match status" value="1"/>
</dbReference>
<dbReference type="EC" id="3.2.1.18" evidence="3"/>
<sequence>MKRALLTIVLLGLSTVPAYAAAPTETTVFQSGTEGYHTFRIPAIVKARDGALLAFAEARRASASDTGDIDLVMKRSTNGGKTWGKVQVVGDNGPNTFGNPAPVVDRRTGRIVLLSTHNAGTAHESDIRKGTVKPEDSRRVFVQHSDDNGRTWSKARDITPQTKQADWRWYATGPGHAISLRSGRMVVAANHSSAPPSGSSDNGTEAKYYDAHLVYSDDGGRNWHIGAKDINADGVVNGNESTAAELPDGRVYVNTRDQNGTSDGTRAATYSTDGGRSFTAPFQPVPALVAPVVQGSTLQVHNGPLLFSAPGDPTARQKMTVRASKDGGKTWPKSVEISTSKAAYSDLVQLKDDKVGLLYETGVTGTYERIVFHTFGVGSVG</sequence>
<dbReference type="Proteomes" id="UP001589693">
    <property type="component" value="Unassembled WGS sequence"/>
</dbReference>
<proteinExistence type="inferred from homology"/>
<reference evidence="6 7" key="1">
    <citation type="submission" date="2024-09" db="EMBL/GenBank/DDBJ databases">
        <authorList>
            <person name="Sun Q."/>
            <person name="Mori K."/>
        </authorList>
    </citation>
    <scope>NUCLEOTIDE SEQUENCE [LARGE SCALE GENOMIC DNA]</scope>
    <source>
        <strain evidence="6 7">TBRC 7907</strain>
    </source>
</reference>
<comment type="catalytic activity">
    <reaction evidence="1">
        <text>Hydrolysis of alpha-(2-&gt;3)-, alpha-(2-&gt;6)-, alpha-(2-&gt;8)- glycosidic linkages of terminal sialic acid residues in oligosaccharides, glycoproteins, glycolipids, colominic acid and synthetic substrates.</text>
        <dbReference type="EC" id="3.2.1.18"/>
    </reaction>
</comment>
<accession>A0ABV5ZPL7</accession>
<keyword evidence="4" id="KW-0732">Signal</keyword>
<evidence type="ECO:0000259" key="5">
    <source>
        <dbReference type="Pfam" id="PF13088"/>
    </source>
</evidence>
<dbReference type="InterPro" id="IPR036278">
    <property type="entry name" value="Sialidase_sf"/>
</dbReference>
<dbReference type="InterPro" id="IPR011040">
    <property type="entry name" value="Sialidase"/>
</dbReference>
<comment type="caution">
    <text evidence="6">The sequence shown here is derived from an EMBL/GenBank/DDBJ whole genome shotgun (WGS) entry which is preliminary data.</text>
</comment>
<dbReference type="Gene3D" id="2.120.10.10">
    <property type="match status" value="1"/>
</dbReference>
<organism evidence="6 7">
    <name type="scientific">Allokutzneria oryzae</name>
    <dbReference type="NCBI Taxonomy" id="1378989"/>
    <lineage>
        <taxon>Bacteria</taxon>
        <taxon>Bacillati</taxon>
        <taxon>Actinomycetota</taxon>
        <taxon>Actinomycetes</taxon>
        <taxon>Pseudonocardiales</taxon>
        <taxon>Pseudonocardiaceae</taxon>
        <taxon>Allokutzneria</taxon>
    </lineage>
</organism>
<feature type="domain" description="Sialidase" evidence="5">
    <location>
        <begin position="50"/>
        <end position="355"/>
    </location>
</feature>
<dbReference type="InterPro" id="IPR026856">
    <property type="entry name" value="Sialidase_fam"/>
</dbReference>
<evidence type="ECO:0000256" key="2">
    <source>
        <dbReference type="ARBA" id="ARBA00009348"/>
    </source>
</evidence>
<protein>
    <recommendedName>
        <fullName evidence="3">exo-alpha-sialidase</fullName>
        <ecNumber evidence="3">3.2.1.18</ecNumber>
    </recommendedName>
</protein>
<evidence type="ECO:0000256" key="3">
    <source>
        <dbReference type="ARBA" id="ARBA00012733"/>
    </source>
</evidence>
<comment type="similarity">
    <text evidence="2">Belongs to the glycosyl hydrolase 33 family.</text>
</comment>
<dbReference type="PANTHER" id="PTHR10628:SF30">
    <property type="entry name" value="EXO-ALPHA-SIALIDASE"/>
    <property type="match status" value="1"/>
</dbReference>
<dbReference type="CDD" id="cd15482">
    <property type="entry name" value="Sialidase_non-viral"/>
    <property type="match status" value="1"/>
</dbReference>
<dbReference type="Pfam" id="PF13088">
    <property type="entry name" value="BNR_2"/>
    <property type="match status" value="1"/>
</dbReference>
<evidence type="ECO:0000256" key="1">
    <source>
        <dbReference type="ARBA" id="ARBA00000427"/>
    </source>
</evidence>
<name>A0ABV5ZPL7_9PSEU</name>
<feature type="chain" id="PRO_5047027174" description="exo-alpha-sialidase" evidence="4">
    <location>
        <begin position="21"/>
        <end position="381"/>
    </location>
</feature>
<evidence type="ECO:0000313" key="7">
    <source>
        <dbReference type="Proteomes" id="UP001589693"/>
    </source>
</evidence>
<evidence type="ECO:0000313" key="6">
    <source>
        <dbReference type="EMBL" id="MFB9902811.1"/>
    </source>
</evidence>
<feature type="signal peptide" evidence="4">
    <location>
        <begin position="1"/>
        <end position="20"/>
    </location>
</feature>
<dbReference type="EMBL" id="JBHLZU010000002">
    <property type="protein sequence ID" value="MFB9902811.1"/>
    <property type="molecule type" value="Genomic_DNA"/>
</dbReference>
<evidence type="ECO:0000256" key="4">
    <source>
        <dbReference type="SAM" id="SignalP"/>
    </source>
</evidence>
<dbReference type="RefSeq" id="WP_377849915.1">
    <property type="nucleotide sequence ID" value="NZ_JBHLZU010000002.1"/>
</dbReference>